<dbReference type="InterPro" id="IPR002110">
    <property type="entry name" value="Ankyrin_rpt"/>
</dbReference>
<dbReference type="InterPro" id="IPR053064">
    <property type="entry name" value="Ankyrin-MYND_domain-protein"/>
</dbReference>
<dbReference type="Gene3D" id="1.25.40.20">
    <property type="entry name" value="Ankyrin repeat-containing domain"/>
    <property type="match status" value="1"/>
</dbReference>
<organism evidence="3 4">
    <name type="scientific">Parnassius mnemosyne</name>
    <name type="common">clouded apollo</name>
    <dbReference type="NCBI Taxonomy" id="213953"/>
    <lineage>
        <taxon>Eukaryota</taxon>
        <taxon>Metazoa</taxon>
        <taxon>Ecdysozoa</taxon>
        <taxon>Arthropoda</taxon>
        <taxon>Hexapoda</taxon>
        <taxon>Insecta</taxon>
        <taxon>Pterygota</taxon>
        <taxon>Neoptera</taxon>
        <taxon>Endopterygota</taxon>
        <taxon>Lepidoptera</taxon>
        <taxon>Glossata</taxon>
        <taxon>Ditrysia</taxon>
        <taxon>Papilionoidea</taxon>
        <taxon>Papilionidae</taxon>
        <taxon>Parnassiinae</taxon>
        <taxon>Parnassini</taxon>
        <taxon>Parnassius</taxon>
        <taxon>Driopa</taxon>
    </lineage>
</organism>
<comment type="caution">
    <text evidence="3">The sequence shown here is derived from an EMBL/GenBank/DDBJ whole genome shotgun (WGS) entry which is preliminary data.</text>
</comment>
<keyword evidence="1" id="KW-0677">Repeat</keyword>
<protein>
    <recommendedName>
        <fullName evidence="5">Ankyrin repeat and MYND domain-containing protein 1</fullName>
    </recommendedName>
</protein>
<evidence type="ECO:0000313" key="4">
    <source>
        <dbReference type="Proteomes" id="UP001314205"/>
    </source>
</evidence>
<dbReference type="SMART" id="SM00698">
    <property type="entry name" value="MORN"/>
    <property type="match status" value="2"/>
</dbReference>
<dbReference type="InterPro" id="IPR036770">
    <property type="entry name" value="Ankyrin_rpt-contain_sf"/>
</dbReference>
<evidence type="ECO:0000256" key="1">
    <source>
        <dbReference type="ARBA" id="ARBA00022737"/>
    </source>
</evidence>
<reference evidence="3 4" key="1">
    <citation type="submission" date="2023-11" db="EMBL/GenBank/DDBJ databases">
        <authorList>
            <person name="Hedman E."/>
            <person name="Englund M."/>
            <person name="Stromberg M."/>
            <person name="Nyberg Akerstrom W."/>
            <person name="Nylinder S."/>
            <person name="Jareborg N."/>
            <person name="Kallberg Y."/>
            <person name="Kronander E."/>
        </authorList>
    </citation>
    <scope>NUCLEOTIDE SEQUENCE [LARGE SCALE GENOMIC DNA]</scope>
</reference>
<dbReference type="InterPro" id="IPR003409">
    <property type="entry name" value="MORN"/>
</dbReference>
<evidence type="ECO:0000313" key="3">
    <source>
        <dbReference type="EMBL" id="CAK1602367.1"/>
    </source>
</evidence>
<keyword evidence="2" id="KW-0040">ANK repeat</keyword>
<evidence type="ECO:0000256" key="2">
    <source>
        <dbReference type="PROSITE-ProRule" id="PRU00023"/>
    </source>
</evidence>
<evidence type="ECO:0008006" key="5">
    <source>
        <dbReference type="Google" id="ProtNLM"/>
    </source>
</evidence>
<dbReference type="AlphaFoldDB" id="A0AAV1M7E8"/>
<dbReference type="PANTHER" id="PTHR15897">
    <property type="entry name" value="ANKYRIN REPEAT AND MYND DOMAIN PROTEIN 1"/>
    <property type="match status" value="1"/>
</dbReference>
<dbReference type="PROSITE" id="PS50088">
    <property type="entry name" value="ANK_REPEAT"/>
    <property type="match status" value="1"/>
</dbReference>
<dbReference type="Proteomes" id="UP001314205">
    <property type="component" value="Unassembled WGS sequence"/>
</dbReference>
<dbReference type="SUPFAM" id="SSF48403">
    <property type="entry name" value="Ankyrin repeat"/>
    <property type="match status" value="1"/>
</dbReference>
<dbReference type="PANTHER" id="PTHR15897:SF2">
    <property type="entry name" value="ANKYRIN REPEAT AND MYND DOMAIN-CONTAINING PROTEIN 1"/>
    <property type="match status" value="1"/>
</dbReference>
<keyword evidence="4" id="KW-1185">Reference proteome</keyword>
<accession>A0AAV1M7E8</accession>
<dbReference type="SUPFAM" id="SSF82185">
    <property type="entry name" value="Histone H3 K4-specific methyltransferase SET7/9 N-terminal domain"/>
    <property type="match status" value="1"/>
</dbReference>
<name>A0AAV1M7E8_9NEOP</name>
<sequence length="583" mass="66343">MSNQSCATIKNKSWPYQQYYVGERDSEGRRNGGGENHWTGAKSLEWYCGRLLRDTMHGIGEYYWRYIDPEGAFVSYEGHFYCNQMHGYGTKSYPDGRVFEGLFHSNLRWGPGVECHISVRENVGLWLGNQLIRLCWRPSTTSLFLDFMGTSTGRACVTAARNLMTSYSEPINKNTVIELLVEYGLDQQAAEEKWMKLQAKHCSDISSPVFPLQLFEDNYYGSGNKNILQESKKISESTVDFQEKQYFAWNNNEIIKHMMKHSFTHDTQTARTRLNISKILSGPRHNFKPPVKHELDCRTLLMASYLGETNVVVQLVNEEGIHADVTDMQGNSVLVYAVCGEQREIIHFLVEAGAGIDNYNDSCCTALSVALIRFNCARKNISANDMTQALIPETNLPRDPSLETVSEWNLVRDVSSLKNALTKNSSKIMKSLTSLKEIPPPKKSPDISVKLEQDSISENENINKSIELFTEINNKYASKTAELYSAISTGNPIPYIFEVHNITNEFEGIVEEPKKTSVKNPKRVISTALKESVKPTNGNMRHSNDYTKSKNFFNRLILVSMIIYTIYTLPTTDNVHYIYITYN</sequence>
<gene>
    <name evidence="3" type="ORF">PARMNEM_LOCUS20880</name>
</gene>
<dbReference type="EMBL" id="CAVLGL010000137">
    <property type="protein sequence ID" value="CAK1602367.1"/>
    <property type="molecule type" value="Genomic_DNA"/>
</dbReference>
<dbReference type="Gene3D" id="2.20.110.10">
    <property type="entry name" value="Histone H3 K4-specific methyltransferase SET7/9 N-terminal domain"/>
    <property type="match status" value="1"/>
</dbReference>
<feature type="repeat" description="ANK" evidence="2">
    <location>
        <begin position="329"/>
        <end position="361"/>
    </location>
</feature>
<dbReference type="Pfam" id="PF02493">
    <property type="entry name" value="MORN"/>
    <property type="match status" value="3"/>
</dbReference>
<proteinExistence type="predicted"/>